<proteinExistence type="predicted"/>
<dbReference type="EMBL" id="KY606587">
    <property type="protein sequence ID" value="ARB06058.1"/>
    <property type="molecule type" value="Genomic_DNA"/>
</dbReference>
<accession>A0A1V0DY44</accession>
<reference evidence="1 2" key="1">
    <citation type="submission" date="2017-02" db="EMBL/GenBank/DDBJ databases">
        <title>A novel roseosiphophage isolated from the oligotrophic South China Sea.</title>
        <authorList>
            <person name="Yang Y."/>
            <person name="Cai L."/>
            <person name="Zhang R."/>
        </authorList>
    </citation>
    <scope>NUCLEOTIDE SEQUENCE [LARGE SCALE GENOMIC DNA]</scope>
</reference>
<dbReference type="Proteomes" id="UP000224401">
    <property type="component" value="Segment"/>
</dbReference>
<evidence type="ECO:0000313" key="1">
    <source>
        <dbReference type="EMBL" id="ARB06058.1"/>
    </source>
</evidence>
<keyword evidence="2" id="KW-1185">Reference proteome</keyword>
<organism evidence="1 2">
    <name type="scientific">Dinoroseobacter phage vB_DshS-R5C</name>
    <dbReference type="NCBI Taxonomy" id="1965368"/>
    <lineage>
        <taxon>Viruses</taxon>
        <taxon>Duplodnaviria</taxon>
        <taxon>Heunggongvirae</taxon>
        <taxon>Uroviricota</taxon>
        <taxon>Caudoviricetes</taxon>
        <taxon>Nanhaivirus</taxon>
        <taxon>Nanhaivirus D5C</taxon>
    </lineage>
</organism>
<sequence>MKRLGIFNWLEHQIRHRKVQRERLGRIDLTRHVDKPSMLDRVPVVHVVDYRIHIGARVAVQDSTDGAWDEARAKVCALMGREMFTDLTGELLDLREYVFEEGIGRDVEDRITRIIALTRGEEVPDVPHS</sequence>
<protein>
    <submittedName>
        <fullName evidence="1">Uncharacterized protein</fullName>
    </submittedName>
</protein>
<evidence type="ECO:0000313" key="2">
    <source>
        <dbReference type="Proteomes" id="UP000224401"/>
    </source>
</evidence>
<name>A0A1V0DY44_9CAUD</name>
<gene>
    <name evidence="1" type="ORF">vBDshSR5C_4</name>
</gene>